<dbReference type="EMBL" id="WNLP01000001">
    <property type="protein sequence ID" value="MUH58864.1"/>
    <property type="molecule type" value="Genomic_DNA"/>
</dbReference>
<reference evidence="1 2" key="1">
    <citation type="submission" date="2019-09" db="EMBL/GenBank/DDBJ databases">
        <title>Bifidobacterium canis sp. nov., isolated from the digestive tract of German Shepherd dog puppy.</title>
        <authorList>
            <person name="Bunesova V."/>
        </authorList>
    </citation>
    <scope>NUCLEOTIDE SEQUENCE [LARGE SCALE GENOMIC DNA]</scope>
    <source>
        <strain evidence="1 2">GSD1FS</strain>
    </source>
</reference>
<comment type="caution">
    <text evidence="1">The sequence shown here is derived from an EMBL/GenBank/DDBJ whole genome shotgun (WGS) entry which is preliminary data.</text>
</comment>
<dbReference type="GO" id="GO:0051213">
    <property type="term" value="F:dioxygenase activity"/>
    <property type="evidence" value="ECO:0007669"/>
    <property type="project" value="UniProtKB-KW"/>
</dbReference>
<keyword evidence="2" id="KW-1185">Reference proteome</keyword>
<dbReference type="Proteomes" id="UP000487882">
    <property type="component" value="Unassembled WGS sequence"/>
</dbReference>
<proteinExistence type="predicted"/>
<dbReference type="AlphaFoldDB" id="A0A7K1J2K3"/>
<accession>A0A7K1J2K3</accession>
<organism evidence="1 2">
    <name type="scientific">Bifidobacterium canis</name>
    <dbReference type="NCBI Taxonomy" id="2610880"/>
    <lineage>
        <taxon>Bacteria</taxon>
        <taxon>Bacillati</taxon>
        <taxon>Actinomycetota</taxon>
        <taxon>Actinomycetes</taxon>
        <taxon>Bifidobacteriales</taxon>
        <taxon>Bifidobacteriaceae</taxon>
        <taxon>Bifidobacterium</taxon>
    </lineage>
</organism>
<name>A0A7K1J2K3_9BIFI</name>
<evidence type="ECO:0000313" key="2">
    <source>
        <dbReference type="Proteomes" id="UP000487882"/>
    </source>
</evidence>
<gene>
    <name evidence="1" type="ORF">GSD1FS_0158</name>
</gene>
<sequence>MCGLLPEPVRPPRVSATGHRCLQCPRSLNTRRCTAPFHMMPYIQTRNRWMQCCIRRSCDSVTWPSIHEIRLLSPMIPRLDMPILRGDYQLVIAPVTHHEILNGARRCVAAFHGQFPTFAERRLNVHYDQCCSLHIHHVILPRIAAISMHICVLVNMWNSTYRRYRRHVMSNRKSRALFGKYVTFWSEK</sequence>
<protein>
    <submittedName>
        <fullName evidence="1">Glyoxalase/bleomycin resistance protein/dioxygenase</fullName>
    </submittedName>
</protein>
<evidence type="ECO:0000313" key="1">
    <source>
        <dbReference type="EMBL" id="MUH58864.1"/>
    </source>
</evidence>
<keyword evidence="1" id="KW-0560">Oxidoreductase</keyword>
<keyword evidence="1" id="KW-0223">Dioxygenase</keyword>